<evidence type="ECO:0000313" key="1">
    <source>
        <dbReference type="EMBL" id="KAJ3580791.1"/>
    </source>
</evidence>
<dbReference type="Proteomes" id="UP001148018">
    <property type="component" value="Unassembled WGS sequence"/>
</dbReference>
<keyword evidence="2" id="KW-1185">Reference proteome</keyword>
<name>A0A9Q0D351_9TELE</name>
<dbReference type="Gene3D" id="2.60.120.260">
    <property type="entry name" value="Galactose-binding domain-like"/>
    <property type="match status" value="1"/>
</dbReference>
<reference evidence="1" key="1">
    <citation type="submission" date="2022-07" db="EMBL/GenBank/DDBJ databases">
        <title>Chromosome-level genome of Muraenolepis orangiensis.</title>
        <authorList>
            <person name="Kim J."/>
        </authorList>
    </citation>
    <scope>NUCLEOTIDE SEQUENCE</scope>
    <source>
        <strain evidence="1">KU_S4_2022</strain>
        <tissue evidence="1">Muscle</tissue>
    </source>
</reference>
<gene>
    <name evidence="1" type="ORF">NHX12_020964</name>
</gene>
<protein>
    <submittedName>
        <fullName evidence="1">Uncharacterized protein</fullName>
    </submittedName>
</protein>
<dbReference type="OrthoDB" id="1924787at2759"/>
<organism evidence="1 2">
    <name type="scientific">Muraenolepis orangiensis</name>
    <name type="common">Patagonian moray cod</name>
    <dbReference type="NCBI Taxonomy" id="630683"/>
    <lineage>
        <taxon>Eukaryota</taxon>
        <taxon>Metazoa</taxon>
        <taxon>Chordata</taxon>
        <taxon>Craniata</taxon>
        <taxon>Vertebrata</taxon>
        <taxon>Euteleostomi</taxon>
        <taxon>Actinopterygii</taxon>
        <taxon>Neopterygii</taxon>
        <taxon>Teleostei</taxon>
        <taxon>Neoteleostei</taxon>
        <taxon>Acanthomorphata</taxon>
        <taxon>Zeiogadaria</taxon>
        <taxon>Gadariae</taxon>
        <taxon>Gadiformes</taxon>
        <taxon>Muraenolepidoidei</taxon>
        <taxon>Muraenolepididae</taxon>
        <taxon>Muraenolepis</taxon>
    </lineage>
</organism>
<dbReference type="AlphaFoldDB" id="A0A9Q0D351"/>
<proteinExistence type="predicted"/>
<comment type="caution">
    <text evidence="1">The sequence shown here is derived from an EMBL/GenBank/DDBJ whole genome shotgun (WGS) entry which is preliminary data.</text>
</comment>
<dbReference type="EMBL" id="JANIIK010005863">
    <property type="protein sequence ID" value="KAJ3580791.1"/>
    <property type="molecule type" value="Genomic_DNA"/>
</dbReference>
<feature type="non-terminal residue" evidence="1">
    <location>
        <position position="1"/>
    </location>
</feature>
<sequence length="70" mass="7758">TPRMVSVALPTELQTPVTQFCLEQRTHGGPRRHVWALDFMQLLPALPGTNTHVAQFSINLGCGSYQPANR</sequence>
<evidence type="ECO:0000313" key="2">
    <source>
        <dbReference type="Proteomes" id="UP001148018"/>
    </source>
</evidence>
<accession>A0A9Q0D351</accession>